<evidence type="ECO:0000256" key="6">
    <source>
        <dbReference type="ARBA" id="ARBA00023049"/>
    </source>
</evidence>
<evidence type="ECO:0000256" key="4">
    <source>
        <dbReference type="ARBA" id="ARBA00022801"/>
    </source>
</evidence>
<reference evidence="10" key="2">
    <citation type="submission" date="2020-09" db="EMBL/GenBank/DDBJ databases">
        <authorList>
            <person name="Sun Q."/>
            <person name="Zhou Y."/>
        </authorList>
    </citation>
    <scope>NUCLEOTIDE SEQUENCE</scope>
    <source>
        <strain evidence="10">CGMCC 1.15447</strain>
    </source>
</reference>
<dbReference type="PANTHER" id="PTHR11733:SF211">
    <property type="entry name" value="OLIGOPEPTIDASE LIPOPROTEIN M13 FAMILY"/>
    <property type="match status" value="1"/>
</dbReference>
<feature type="domain" description="Peptidase M13 C-terminal" evidence="8">
    <location>
        <begin position="480"/>
        <end position="680"/>
    </location>
</feature>
<reference evidence="10" key="1">
    <citation type="journal article" date="2014" name="Int. J. Syst. Evol. Microbiol.">
        <title>Complete genome sequence of Corynebacterium casei LMG S-19264T (=DSM 44701T), isolated from a smear-ripened cheese.</title>
        <authorList>
            <consortium name="US DOE Joint Genome Institute (JGI-PGF)"/>
            <person name="Walter F."/>
            <person name="Albersmeier A."/>
            <person name="Kalinowski J."/>
            <person name="Ruckert C."/>
        </authorList>
    </citation>
    <scope>NUCLEOTIDE SEQUENCE</scope>
    <source>
        <strain evidence="10">CGMCC 1.15447</strain>
    </source>
</reference>
<dbReference type="GO" id="GO:0046872">
    <property type="term" value="F:metal ion binding"/>
    <property type="evidence" value="ECO:0007669"/>
    <property type="project" value="UniProtKB-KW"/>
</dbReference>
<evidence type="ECO:0000256" key="2">
    <source>
        <dbReference type="ARBA" id="ARBA00022670"/>
    </source>
</evidence>
<organism evidence="10 11">
    <name type="scientific">Edaphobacter acidisoli</name>
    <dbReference type="NCBI Taxonomy" id="2040573"/>
    <lineage>
        <taxon>Bacteria</taxon>
        <taxon>Pseudomonadati</taxon>
        <taxon>Acidobacteriota</taxon>
        <taxon>Terriglobia</taxon>
        <taxon>Terriglobales</taxon>
        <taxon>Acidobacteriaceae</taxon>
        <taxon>Edaphobacter</taxon>
    </lineage>
</organism>
<evidence type="ECO:0000259" key="8">
    <source>
        <dbReference type="Pfam" id="PF01431"/>
    </source>
</evidence>
<evidence type="ECO:0000256" key="7">
    <source>
        <dbReference type="SAM" id="SignalP"/>
    </source>
</evidence>
<keyword evidence="11" id="KW-1185">Reference proteome</keyword>
<sequence>MNMTRALLPALLCTTLSLATPAQTPVSHGIATSNMDTSVHPGDNFFLYANGGYVARTKLPADRTSMGTFNTLIDRSSKQIAEIIAEAAKANAPAGSDQRKIADLYHSYMDEAAIEAHGMASLKPHLDEISAIKTPADLARALGHSLRADVDPLNVTNYHTANIFGLWVAASFNDPDHYAPYLLEGGIEMPDRDYYLSDSAHMKEVRDKYQKHVAAMFRLAGISDADARAARVLTLETAIAKAQVSLADSENIEHANNPWTVADFKEKAPGLDWKEFFRAAGLESQKEFIVWQPGAFSGEVELVASQPLDAWKDLLSYHLIEDYSTGASKALADEHFAFFGQTLSGTPQQRPRDFRGDLFVSSHLGEAVGKIYAQKYFPPEAKAQAQDLVANLLAAFRKRLENVTWMAPATKTEALAKLGTLQVGVGYPDHWRSYADYSVSPDNLFENIWNSDLFEYHYSLGRIGKSVDRKEWCMTPQTVNAVNLPLDNGLNFPAAILQPPFFDPKAPAAANYGAIGTIIGHEISHTFDSQGAAFDSKGRVRNWWTQEDFAHFEQVTSALAAQYSSYKPFPDASVNGKQTLGEDIADVAGLAAAYDGFHASLHGKEAPKLHGFTGDQQFFIAFGQNWASVIRPAALRRQLLTDPHAPAEFRADTVRNNDGWYSSFDIKPGDKLYLAPKDRIHIW</sequence>
<dbReference type="InterPro" id="IPR024079">
    <property type="entry name" value="MetalloPept_cat_dom_sf"/>
</dbReference>
<dbReference type="PRINTS" id="PR00786">
    <property type="entry name" value="NEPRILYSIN"/>
</dbReference>
<dbReference type="Gene3D" id="1.10.1380.10">
    <property type="entry name" value="Neutral endopeptidase , domain2"/>
    <property type="match status" value="1"/>
</dbReference>
<accession>A0A916RQA6</accession>
<dbReference type="GO" id="GO:0005886">
    <property type="term" value="C:plasma membrane"/>
    <property type="evidence" value="ECO:0007669"/>
    <property type="project" value="TreeGrafter"/>
</dbReference>
<evidence type="ECO:0000259" key="9">
    <source>
        <dbReference type="Pfam" id="PF05649"/>
    </source>
</evidence>
<comment type="caution">
    <text evidence="10">The sequence shown here is derived from an EMBL/GenBank/DDBJ whole genome shotgun (WGS) entry which is preliminary data.</text>
</comment>
<dbReference type="Proteomes" id="UP000648801">
    <property type="component" value="Unassembled WGS sequence"/>
</dbReference>
<dbReference type="InterPro" id="IPR018497">
    <property type="entry name" value="Peptidase_M13_C"/>
</dbReference>
<keyword evidence="3" id="KW-0479">Metal-binding</keyword>
<dbReference type="InterPro" id="IPR042089">
    <property type="entry name" value="Peptidase_M13_dom_2"/>
</dbReference>
<evidence type="ECO:0000313" key="10">
    <source>
        <dbReference type="EMBL" id="GGA65133.1"/>
    </source>
</evidence>
<evidence type="ECO:0000256" key="3">
    <source>
        <dbReference type="ARBA" id="ARBA00022723"/>
    </source>
</evidence>
<dbReference type="SUPFAM" id="SSF55486">
    <property type="entry name" value="Metalloproteases ('zincins'), catalytic domain"/>
    <property type="match status" value="1"/>
</dbReference>
<keyword evidence="6" id="KW-0482">Metalloprotease</keyword>
<keyword evidence="4" id="KW-0378">Hydrolase</keyword>
<dbReference type="CDD" id="cd08662">
    <property type="entry name" value="M13"/>
    <property type="match status" value="1"/>
</dbReference>
<evidence type="ECO:0000256" key="5">
    <source>
        <dbReference type="ARBA" id="ARBA00022833"/>
    </source>
</evidence>
<keyword evidence="7" id="KW-0732">Signal</keyword>
<proteinExistence type="predicted"/>
<dbReference type="RefSeq" id="WP_188758748.1">
    <property type="nucleotide sequence ID" value="NZ_BMJB01000001.1"/>
</dbReference>
<dbReference type="GO" id="GO:0004222">
    <property type="term" value="F:metalloendopeptidase activity"/>
    <property type="evidence" value="ECO:0007669"/>
    <property type="project" value="InterPro"/>
</dbReference>
<dbReference type="AlphaFoldDB" id="A0A916RQA6"/>
<dbReference type="InterPro" id="IPR008753">
    <property type="entry name" value="Peptidase_M13_N"/>
</dbReference>
<protein>
    <submittedName>
        <fullName evidence="10">Peptidase M13</fullName>
    </submittedName>
</protein>
<comment type="cofactor">
    <cofactor evidence="1">
        <name>Zn(2+)</name>
        <dbReference type="ChEBI" id="CHEBI:29105"/>
    </cofactor>
</comment>
<name>A0A916RQA6_9BACT</name>
<dbReference type="InterPro" id="IPR000718">
    <property type="entry name" value="Peptidase_M13"/>
</dbReference>
<evidence type="ECO:0000313" key="11">
    <source>
        <dbReference type="Proteomes" id="UP000648801"/>
    </source>
</evidence>
<dbReference type="PANTHER" id="PTHR11733">
    <property type="entry name" value="ZINC METALLOPROTEASE FAMILY M13 NEPRILYSIN-RELATED"/>
    <property type="match status" value="1"/>
</dbReference>
<dbReference type="EMBL" id="BMJB01000001">
    <property type="protein sequence ID" value="GGA65133.1"/>
    <property type="molecule type" value="Genomic_DNA"/>
</dbReference>
<dbReference type="Pfam" id="PF01431">
    <property type="entry name" value="Peptidase_M13"/>
    <property type="match status" value="1"/>
</dbReference>
<keyword evidence="5" id="KW-0862">Zinc</keyword>
<dbReference type="Gene3D" id="3.40.390.10">
    <property type="entry name" value="Collagenase (Catalytic Domain)"/>
    <property type="match status" value="1"/>
</dbReference>
<feature type="domain" description="Peptidase M13 N-terminal" evidence="9">
    <location>
        <begin position="41"/>
        <end position="428"/>
    </location>
</feature>
<feature type="chain" id="PRO_5037387002" evidence="7">
    <location>
        <begin position="20"/>
        <end position="683"/>
    </location>
</feature>
<feature type="signal peptide" evidence="7">
    <location>
        <begin position="1"/>
        <end position="19"/>
    </location>
</feature>
<keyword evidence="2" id="KW-0645">Protease</keyword>
<gene>
    <name evidence="10" type="ORF">GCM10011507_15920</name>
</gene>
<evidence type="ECO:0000256" key="1">
    <source>
        <dbReference type="ARBA" id="ARBA00001947"/>
    </source>
</evidence>
<dbReference type="PROSITE" id="PS51885">
    <property type="entry name" value="NEPRILYSIN"/>
    <property type="match status" value="1"/>
</dbReference>
<dbReference type="GO" id="GO:0016485">
    <property type="term" value="P:protein processing"/>
    <property type="evidence" value="ECO:0007669"/>
    <property type="project" value="TreeGrafter"/>
</dbReference>
<dbReference type="Pfam" id="PF05649">
    <property type="entry name" value="Peptidase_M13_N"/>
    <property type="match status" value="1"/>
</dbReference>